<dbReference type="Pfam" id="PF12819">
    <property type="entry name" value="Malectin_like"/>
    <property type="match status" value="2"/>
</dbReference>
<protein>
    <recommendedName>
        <fullName evidence="2">Malectin-like domain-containing protein</fullName>
    </recommendedName>
</protein>
<organism evidence="3 4">
    <name type="scientific">Zingiber officinale</name>
    <name type="common">Ginger</name>
    <name type="synonym">Amomum zingiber</name>
    <dbReference type="NCBI Taxonomy" id="94328"/>
    <lineage>
        <taxon>Eukaryota</taxon>
        <taxon>Viridiplantae</taxon>
        <taxon>Streptophyta</taxon>
        <taxon>Embryophyta</taxon>
        <taxon>Tracheophyta</taxon>
        <taxon>Spermatophyta</taxon>
        <taxon>Magnoliopsida</taxon>
        <taxon>Liliopsida</taxon>
        <taxon>Zingiberales</taxon>
        <taxon>Zingiberaceae</taxon>
        <taxon>Zingiber</taxon>
    </lineage>
</organism>
<comment type="subcellular location">
    <subcellularLocation>
        <location evidence="1">Membrane</location>
        <topology evidence="1">Single-pass membrane protein</topology>
    </subcellularLocation>
</comment>
<dbReference type="InterPro" id="IPR024788">
    <property type="entry name" value="Malectin-like_Carb-bd_dom"/>
</dbReference>
<dbReference type="PANTHER" id="PTHR45631:SF202">
    <property type="entry name" value="SENESCENCE-INDUCED RECEPTOR-LIKE SERINE_THREONINE-PROTEIN KINASE"/>
    <property type="match status" value="1"/>
</dbReference>
<dbReference type="Proteomes" id="UP000734854">
    <property type="component" value="Unassembled WGS sequence"/>
</dbReference>
<proteinExistence type="predicted"/>
<feature type="domain" description="Malectin-like" evidence="2">
    <location>
        <begin position="76"/>
        <end position="276"/>
    </location>
</feature>
<evidence type="ECO:0000313" key="3">
    <source>
        <dbReference type="EMBL" id="KAG6526612.1"/>
    </source>
</evidence>
<gene>
    <name evidence="3" type="ORF">ZIOFF_016604</name>
</gene>
<evidence type="ECO:0000256" key="1">
    <source>
        <dbReference type="ARBA" id="ARBA00004167"/>
    </source>
</evidence>
<dbReference type="PANTHER" id="PTHR45631">
    <property type="entry name" value="OS07G0107800 PROTEIN-RELATED"/>
    <property type="match status" value="1"/>
</dbReference>
<accession>A0A8J5I2U2</accession>
<dbReference type="GO" id="GO:0016020">
    <property type="term" value="C:membrane"/>
    <property type="evidence" value="ECO:0007669"/>
    <property type="project" value="UniProtKB-SubCell"/>
</dbReference>
<feature type="domain" description="Malectin-like" evidence="2">
    <location>
        <begin position="280"/>
        <end position="382"/>
    </location>
</feature>
<sequence>MLTPRPDLDLVLEQICILQSAAGQRAQLETLFCSAMAIAHRKKMDSRVWWPFLLIFVTASAGARAQSTDSLSFLSIDCGLEPGSSYVDPLNISYVSDSGFIDTGVNRNISDAYLSDVRSQKLRTLRAFPNGTRNCYTIGSPAVAQGSKYLLRAWFFYGNYDGLSSQLQSFELHLGVNYWDRVNVTTAESLYWTETITVATAGYLSVCLVNLGTGTPFISGIDLRQLKDNLYPAVNESQSLVLFNRWNLGEEFDYVRWYPYDPIDRVWDLWNSSEWNWNDTAVTPINSSRIVLAWDPIPGYVNQFFPILHISEIFDLSGTNQSRQFNIYVNGFLVYIMTPPYLYSDAVYSLGPLPSFPTYNISLEALSNSTLPPILNAFELYMTMSNTSVPSDAGDGQRAHKESQPTGRAGAWRALVRGKHCILFRLELTLTESTDPLDFLSIDCADSSSVYPLTNISDAGFIDTTAPSPLITWARLQIPLAPLLSRLPQQHSQSRAELHGL</sequence>
<reference evidence="3 4" key="1">
    <citation type="submission" date="2020-08" db="EMBL/GenBank/DDBJ databases">
        <title>Plant Genome Project.</title>
        <authorList>
            <person name="Zhang R.-G."/>
        </authorList>
    </citation>
    <scope>NUCLEOTIDE SEQUENCE [LARGE SCALE GENOMIC DNA]</scope>
    <source>
        <tissue evidence="3">Rhizome</tissue>
    </source>
</reference>
<dbReference type="EMBL" id="JACMSC010000004">
    <property type="protein sequence ID" value="KAG6526612.1"/>
    <property type="molecule type" value="Genomic_DNA"/>
</dbReference>
<keyword evidence="4" id="KW-1185">Reference proteome</keyword>
<evidence type="ECO:0000313" key="4">
    <source>
        <dbReference type="Proteomes" id="UP000734854"/>
    </source>
</evidence>
<evidence type="ECO:0000259" key="2">
    <source>
        <dbReference type="Pfam" id="PF12819"/>
    </source>
</evidence>
<name>A0A8J5I2U2_ZINOF</name>
<comment type="caution">
    <text evidence="3">The sequence shown here is derived from an EMBL/GenBank/DDBJ whole genome shotgun (WGS) entry which is preliminary data.</text>
</comment>
<dbReference type="AlphaFoldDB" id="A0A8J5I2U2"/>